<feature type="domain" description="Glutamate/phenylalanine/leucine/valine/L-tryptophan dehydrogenase C-terminal" evidence="7">
    <location>
        <begin position="144"/>
        <end position="352"/>
    </location>
</feature>
<dbReference type="SMART" id="SM00839">
    <property type="entry name" value="ELFV_dehydrog"/>
    <property type="match status" value="1"/>
</dbReference>
<name>A0A6J4TQS0_9ACTN</name>
<comment type="similarity">
    <text evidence="1 6">Belongs to the Glu/Leu/Phe/Val dehydrogenases family.</text>
</comment>
<dbReference type="EC" id="1.4.1.23" evidence="8"/>
<sequence length="365" mass="38208">MERYLATLDHEQLLVRRGTRSGVFCVVAVHSTARGPALGGCRMWTYEDSRAAVRDALRLSRAMTFKSAVAGLPLGGGKGVIMLRGELSARARKDALRDFGDTVDALDGAYVTAEDVGTSARDMETIADQTKRVSGLSRKRGGSGDPSPYTALGVVTAIEVSCERVFGTPSLKGRSIAVVGLGHVGARIAKSLAKAGATLLVSDIDPGKKALADDLGAKWVTPEKALTAPVDVYAPCALGGILDHDSVPRLQCGVVAGAANNQLADDGIADLLNARSILWSPDFVANAGGIINIAVELDKGGYDPARAKRRVRGIGDTLKGIYDDAEGMGATPLTAAMERARRNLEQAGATMGRADAPEPVPVERY</sequence>
<evidence type="ECO:0000313" key="8">
    <source>
        <dbReference type="EMBL" id="CAA9529838.1"/>
    </source>
</evidence>
<proteinExistence type="inferred from homology"/>
<keyword evidence="5" id="KW-0547">Nucleotide-binding</keyword>
<dbReference type="InterPro" id="IPR036291">
    <property type="entry name" value="NAD(P)-bd_dom_sf"/>
</dbReference>
<dbReference type="InterPro" id="IPR006096">
    <property type="entry name" value="Glu/Leu/Phe/Val/Trp_DH_C"/>
</dbReference>
<dbReference type="PANTHER" id="PTHR42722:SF1">
    <property type="entry name" value="VALINE DEHYDROGENASE"/>
    <property type="match status" value="1"/>
</dbReference>
<dbReference type="GO" id="GO:0043837">
    <property type="term" value="F:valine dehydrogenase (NAD+) activity"/>
    <property type="evidence" value="ECO:0007669"/>
    <property type="project" value="UniProtKB-EC"/>
</dbReference>
<dbReference type="GO" id="GO:0006520">
    <property type="term" value="P:amino acid metabolic process"/>
    <property type="evidence" value="ECO:0007669"/>
    <property type="project" value="InterPro"/>
</dbReference>
<dbReference type="Gene3D" id="3.40.50.720">
    <property type="entry name" value="NAD(P)-binding Rossmann-like Domain"/>
    <property type="match status" value="1"/>
</dbReference>
<keyword evidence="3 5" id="KW-0520">NAD</keyword>
<dbReference type="Pfam" id="PF02812">
    <property type="entry name" value="ELFV_dehydrog_N"/>
    <property type="match status" value="1"/>
</dbReference>
<dbReference type="InterPro" id="IPR006097">
    <property type="entry name" value="Glu/Leu/Phe/Val/Trp_DH_dimer"/>
</dbReference>
<evidence type="ECO:0000256" key="1">
    <source>
        <dbReference type="ARBA" id="ARBA00006382"/>
    </source>
</evidence>
<dbReference type="EC" id="1.4.1.9" evidence="8"/>
<evidence type="ECO:0000256" key="2">
    <source>
        <dbReference type="ARBA" id="ARBA00023002"/>
    </source>
</evidence>
<dbReference type="PIRSF" id="PIRSF000188">
    <property type="entry name" value="Phe_leu_dh"/>
    <property type="match status" value="1"/>
</dbReference>
<feature type="active site" description="Proton donor/acceptor" evidence="4">
    <location>
        <position position="78"/>
    </location>
</feature>
<evidence type="ECO:0000256" key="4">
    <source>
        <dbReference type="PIRSR" id="PIRSR000188-1"/>
    </source>
</evidence>
<reference evidence="8" key="1">
    <citation type="submission" date="2020-02" db="EMBL/GenBank/DDBJ databases">
        <authorList>
            <person name="Meier V. D."/>
        </authorList>
    </citation>
    <scope>NUCLEOTIDE SEQUENCE</scope>
    <source>
        <strain evidence="8">AVDCRST_MAG85</strain>
    </source>
</reference>
<gene>
    <name evidence="8" type="ORF">AVDCRST_MAG85-3571</name>
</gene>
<accession>A0A6J4TQS0</accession>
<dbReference type="SUPFAM" id="SSF53223">
    <property type="entry name" value="Aminoacid dehydrogenase-like, N-terminal domain"/>
    <property type="match status" value="1"/>
</dbReference>
<organism evidence="8">
    <name type="scientific">uncultured Solirubrobacteraceae bacterium</name>
    <dbReference type="NCBI Taxonomy" id="1162706"/>
    <lineage>
        <taxon>Bacteria</taxon>
        <taxon>Bacillati</taxon>
        <taxon>Actinomycetota</taxon>
        <taxon>Thermoleophilia</taxon>
        <taxon>Solirubrobacterales</taxon>
        <taxon>Solirubrobacteraceae</taxon>
        <taxon>environmental samples</taxon>
    </lineage>
</organism>
<dbReference type="PANTHER" id="PTHR42722">
    <property type="entry name" value="LEUCINE DEHYDROGENASE"/>
    <property type="match status" value="1"/>
</dbReference>
<keyword evidence="2 6" id="KW-0560">Oxidoreductase</keyword>
<dbReference type="InterPro" id="IPR016211">
    <property type="entry name" value="Glu/Phe/Leu/Val/Trp_DH_bac/arc"/>
</dbReference>
<dbReference type="Pfam" id="PF00208">
    <property type="entry name" value="ELFV_dehydrog"/>
    <property type="match status" value="1"/>
</dbReference>
<dbReference type="InterPro" id="IPR046346">
    <property type="entry name" value="Aminoacid_DH-like_N_sf"/>
</dbReference>
<dbReference type="GO" id="GO:0000166">
    <property type="term" value="F:nucleotide binding"/>
    <property type="evidence" value="ECO:0007669"/>
    <property type="project" value="UniProtKB-KW"/>
</dbReference>
<evidence type="ECO:0000256" key="6">
    <source>
        <dbReference type="RuleBase" id="RU004417"/>
    </source>
</evidence>
<protein>
    <submittedName>
        <fullName evidence="8">Branched-chain amino acid dehydrogenase [deaminating](EC)</fullName>
        <ecNumber evidence="8">1.4.1.23</ecNumber>
        <ecNumber evidence="8">1.4.1.9</ecNumber>
    </submittedName>
</protein>
<dbReference type="AlphaFoldDB" id="A0A6J4TQS0"/>
<evidence type="ECO:0000259" key="7">
    <source>
        <dbReference type="SMART" id="SM00839"/>
    </source>
</evidence>
<dbReference type="Gene3D" id="3.40.50.10860">
    <property type="entry name" value="Leucine Dehydrogenase, chain A, domain 1"/>
    <property type="match status" value="1"/>
</dbReference>
<dbReference type="EMBL" id="CADCVT010000396">
    <property type="protein sequence ID" value="CAA9529838.1"/>
    <property type="molecule type" value="Genomic_DNA"/>
</dbReference>
<dbReference type="SUPFAM" id="SSF51735">
    <property type="entry name" value="NAD(P)-binding Rossmann-fold domains"/>
    <property type="match status" value="1"/>
</dbReference>
<dbReference type="PRINTS" id="PR00082">
    <property type="entry name" value="GLFDHDRGNASE"/>
</dbReference>
<dbReference type="CDD" id="cd01075">
    <property type="entry name" value="NAD_bind_Leu_Phe_Val_DH"/>
    <property type="match status" value="1"/>
</dbReference>
<evidence type="ECO:0000256" key="3">
    <source>
        <dbReference type="ARBA" id="ARBA00023027"/>
    </source>
</evidence>
<dbReference type="InterPro" id="IPR006095">
    <property type="entry name" value="Glu/Leu/Phe/Val/Trp_DH"/>
</dbReference>
<feature type="binding site" evidence="5">
    <location>
        <begin position="180"/>
        <end position="185"/>
    </location>
    <ligand>
        <name>NAD(+)</name>
        <dbReference type="ChEBI" id="CHEBI:57540"/>
    </ligand>
</feature>
<evidence type="ECO:0000256" key="5">
    <source>
        <dbReference type="PIRSR" id="PIRSR000188-2"/>
    </source>
</evidence>
<dbReference type="GO" id="GO:0050049">
    <property type="term" value="F:L-leucine dehydrogenase activity"/>
    <property type="evidence" value="ECO:0007669"/>
    <property type="project" value="UniProtKB-EC"/>
</dbReference>